<evidence type="ECO:0000313" key="2">
    <source>
        <dbReference type="EMBL" id="RCW93592.1"/>
    </source>
</evidence>
<keyword evidence="3" id="KW-1185">Reference proteome</keyword>
<protein>
    <recommendedName>
        <fullName evidence="4">Nuclear transport factor 2 family protein</fullName>
    </recommendedName>
</protein>
<sequence>MQSNYKLVLLLFLGLSLNAFAQTKADALRDAKITSKAAKEMDFDLVLKHTLPSVLDMMGGKDAALSVLKATFEGMEDQGFVFEKANVVSVSEVVEEQGQYRCLVESYKQMLMSGQRISSTSHLLGIYNEADNYWWFIETKQLNNNAMTTEILPNFKTGIEIPEDSVSMEAVKS</sequence>
<gene>
    <name evidence="2" type="ORF">DFQ08_101387</name>
</gene>
<organism evidence="2 3">
    <name type="scientific">Winogradskyella arenosi</name>
    <dbReference type="NCBI Taxonomy" id="533325"/>
    <lineage>
        <taxon>Bacteria</taxon>
        <taxon>Pseudomonadati</taxon>
        <taxon>Bacteroidota</taxon>
        <taxon>Flavobacteriia</taxon>
        <taxon>Flavobacteriales</taxon>
        <taxon>Flavobacteriaceae</taxon>
        <taxon>Winogradskyella</taxon>
    </lineage>
</organism>
<dbReference type="Proteomes" id="UP000253436">
    <property type="component" value="Unassembled WGS sequence"/>
</dbReference>
<dbReference type="EMBL" id="QPJO01000001">
    <property type="protein sequence ID" value="RCW93592.1"/>
    <property type="molecule type" value="Genomic_DNA"/>
</dbReference>
<feature type="chain" id="PRO_5016918857" description="Nuclear transport factor 2 family protein" evidence="1">
    <location>
        <begin position="22"/>
        <end position="173"/>
    </location>
</feature>
<dbReference type="RefSeq" id="WP_114308105.1">
    <property type="nucleotide sequence ID" value="NZ_QPJO01000001.1"/>
</dbReference>
<evidence type="ECO:0000313" key="3">
    <source>
        <dbReference type="Proteomes" id="UP000253436"/>
    </source>
</evidence>
<evidence type="ECO:0008006" key="4">
    <source>
        <dbReference type="Google" id="ProtNLM"/>
    </source>
</evidence>
<name>A0A368ZIH6_9FLAO</name>
<accession>A0A368ZIH6</accession>
<proteinExistence type="predicted"/>
<keyword evidence="1" id="KW-0732">Signal</keyword>
<dbReference type="OrthoDB" id="670350at2"/>
<comment type="caution">
    <text evidence="2">The sequence shown here is derived from an EMBL/GenBank/DDBJ whole genome shotgun (WGS) entry which is preliminary data.</text>
</comment>
<reference evidence="2 3" key="1">
    <citation type="submission" date="2018-07" db="EMBL/GenBank/DDBJ databases">
        <title>Genomic Encyclopedia of Type Strains, Phase III (KMG-III): the genomes of soil and plant-associated and newly described type strains.</title>
        <authorList>
            <person name="Whitman W."/>
        </authorList>
    </citation>
    <scope>NUCLEOTIDE SEQUENCE [LARGE SCALE GENOMIC DNA]</scope>
    <source>
        <strain evidence="2 3">CECT 7958</strain>
    </source>
</reference>
<feature type="signal peptide" evidence="1">
    <location>
        <begin position="1"/>
        <end position="21"/>
    </location>
</feature>
<evidence type="ECO:0000256" key="1">
    <source>
        <dbReference type="SAM" id="SignalP"/>
    </source>
</evidence>
<dbReference type="AlphaFoldDB" id="A0A368ZIH6"/>